<sequence length="52" mass="5772">MKNWARRWNTWGLATETTSLVSSLAALTTGASNIARVWGQEGLEVEILLRLV</sequence>
<dbReference type="AlphaFoldDB" id="A0AAV5IKV8"/>
<gene>
    <name evidence="1" type="ORF">SLEP1_g13185</name>
</gene>
<comment type="caution">
    <text evidence="1">The sequence shown here is derived from an EMBL/GenBank/DDBJ whole genome shotgun (WGS) entry which is preliminary data.</text>
</comment>
<protein>
    <submittedName>
        <fullName evidence="1">Uncharacterized protein</fullName>
    </submittedName>
</protein>
<reference evidence="1 2" key="1">
    <citation type="journal article" date="2021" name="Commun. Biol.">
        <title>The genome of Shorea leprosula (Dipterocarpaceae) highlights the ecological relevance of drought in aseasonal tropical rainforests.</title>
        <authorList>
            <person name="Ng K.K.S."/>
            <person name="Kobayashi M.J."/>
            <person name="Fawcett J.A."/>
            <person name="Hatakeyama M."/>
            <person name="Paape T."/>
            <person name="Ng C.H."/>
            <person name="Ang C.C."/>
            <person name="Tnah L.H."/>
            <person name="Lee C.T."/>
            <person name="Nishiyama T."/>
            <person name="Sese J."/>
            <person name="O'Brien M.J."/>
            <person name="Copetti D."/>
            <person name="Mohd Noor M.I."/>
            <person name="Ong R.C."/>
            <person name="Putra M."/>
            <person name="Sireger I.Z."/>
            <person name="Indrioko S."/>
            <person name="Kosugi Y."/>
            <person name="Izuno A."/>
            <person name="Isagi Y."/>
            <person name="Lee S.L."/>
            <person name="Shimizu K.K."/>
        </authorList>
    </citation>
    <scope>NUCLEOTIDE SEQUENCE [LARGE SCALE GENOMIC DNA]</scope>
    <source>
        <strain evidence="1">214</strain>
    </source>
</reference>
<proteinExistence type="predicted"/>
<evidence type="ECO:0000313" key="2">
    <source>
        <dbReference type="Proteomes" id="UP001054252"/>
    </source>
</evidence>
<organism evidence="1 2">
    <name type="scientific">Rubroshorea leprosula</name>
    <dbReference type="NCBI Taxonomy" id="152421"/>
    <lineage>
        <taxon>Eukaryota</taxon>
        <taxon>Viridiplantae</taxon>
        <taxon>Streptophyta</taxon>
        <taxon>Embryophyta</taxon>
        <taxon>Tracheophyta</taxon>
        <taxon>Spermatophyta</taxon>
        <taxon>Magnoliopsida</taxon>
        <taxon>eudicotyledons</taxon>
        <taxon>Gunneridae</taxon>
        <taxon>Pentapetalae</taxon>
        <taxon>rosids</taxon>
        <taxon>malvids</taxon>
        <taxon>Malvales</taxon>
        <taxon>Dipterocarpaceae</taxon>
        <taxon>Rubroshorea</taxon>
    </lineage>
</organism>
<keyword evidence="2" id="KW-1185">Reference proteome</keyword>
<accession>A0AAV5IKV8</accession>
<name>A0AAV5IKV8_9ROSI</name>
<dbReference type="EMBL" id="BPVZ01000015">
    <property type="protein sequence ID" value="GKV00509.1"/>
    <property type="molecule type" value="Genomic_DNA"/>
</dbReference>
<dbReference type="Proteomes" id="UP001054252">
    <property type="component" value="Unassembled WGS sequence"/>
</dbReference>
<evidence type="ECO:0000313" key="1">
    <source>
        <dbReference type="EMBL" id="GKV00509.1"/>
    </source>
</evidence>